<feature type="non-terminal residue" evidence="1">
    <location>
        <position position="1"/>
    </location>
</feature>
<dbReference type="GO" id="GO:0016855">
    <property type="term" value="F:racemase and epimerase activity, acting on amino acids and derivatives"/>
    <property type="evidence" value="ECO:0007669"/>
    <property type="project" value="InterPro"/>
</dbReference>
<name>X1G793_9ZZZZ</name>
<reference evidence="1" key="1">
    <citation type="journal article" date="2014" name="Front. Microbiol.">
        <title>High frequency of phylogenetically diverse reductive dehalogenase-homologous genes in deep subseafloor sedimentary metagenomes.</title>
        <authorList>
            <person name="Kawai M."/>
            <person name="Futagami T."/>
            <person name="Toyoda A."/>
            <person name="Takaki Y."/>
            <person name="Nishi S."/>
            <person name="Hori S."/>
            <person name="Arai W."/>
            <person name="Tsubouchi T."/>
            <person name="Morono Y."/>
            <person name="Uchiyama I."/>
            <person name="Ito T."/>
            <person name="Fujiyama A."/>
            <person name="Inagaki F."/>
            <person name="Takami H."/>
        </authorList>
    </citation>
    <scope>NUCLEOTIDE SEQUENCE</scope>
    <source>
        <strain evidence="1">Expedition CK06-06</strain>
    </source>
</reference>
<dbReference type="Gene3D" id="3.40.50.1860">
    <property type="match status" value="1"/>
</dbReference>
<evidence type="ECO:0000313" key="1">
    <source>
        <dbReference type="EMBL" id="GAH53107.1"/>
    </source>
</evidence>
<dbReference type="AlphaFoldDB" id="X1G793"/>
<organism evidence="1">
    <name type="scientific">marine sediment metagenome</name>
    <dbReference type="NCBI Taxonomy" id="412755"/>
    <lineage>
        <taxon>unclassified sequences</taxon>
        <taxon>metagenomes</taxon>
        <taxon>ecological metagenomes</taxon>
    </lineage>
</organism>
<gene>
    <name evidence="1" type="ORF">S03H2_27953</name>
</gene>
<comment type="caution">
    <text evidence="1">The sequence shown here is derived from an EMBL/GenBank/DDBJ whole genome shotgun (WGS) entry which is preliminary data.</text>
</comment>
<accession>X1G793</accession>
<dbReference type="EMBL" id="BARU01016831">
    <property type="protein sequence ID" value="GAH53107.1"/>
    <property type="molecule type" value="Genomic_DNA"/>
</dbReference>
<dbReference type="InterPro" id="IPR001920">
    <property type="entry name" value="Asp/Glu_race"/>
</dbReference>
<protein>
    <submittedName>
        <fullName evidence="1">Uncharacterized protein</fullName>
    </submittedName>
</protein>
<proteinExistence type="predicted"/>
<sequence>KIFGEISYIDPAIATAKVVKRILISNKMVNNSRKKASYNFYTKNVPKRLELLAEKILSNYVQCINLRKIKN</sequence>